<dbReference type="AlphaFoldDB" id="K9TF48"/>
<evidence type="ECO:0000313" key="3">
    <source>
        <dbReference type="Proteomes" id="UP000010367"/>
    </source>
</evidence>
<keyword evidence="1" id="KW-0472">Membrane</keyword>
<proteinExistence type="predicted"/>
<evidence type="ECO:0000256" key="1">
    <source>
        <dbReference type="SAM" id="Phobius"/>
    </source>
</evidence>
<dbReference type="OrthoDB" id="512634at2"/>
<feature type="transmembrane region" description="Helical" evidence="1">
    <location>
        <begin position="69"/>
        <end position="90"/>
    </location>
</feature>
<dbReference type="InParanoid" id="K9TF48"/>
<feature type="transmembrane region" description="Helical" evidence="1">
    <location>
        <begin position="39"/>
        <end position="57"/>
    </location>
</feature>
<protein>
    <recommendedName>
        <fullName evidence="4">DUF5367 domain-containing protein</fullName>
    </recommendedName>
</protein>
<gene>
    <name evidence="2" type="ORF">Oscil6304_1818</name>
</gene>
<keyword evidence="3" id="KW-1185">Reference proteome</keyword>
<name>K9TF48_9CYAN</name>
<sequence length="142" mass="15481">MSVRDRVGFITLGLVIWAAATWVYSLTGSFFFEGSATGYWLNVGFTGILCAVVSLGVMKWRKIKQQDWLQGAICIALPGMLGEIPILASFSELMSNMQPETAGRYAALLFGCYSTVIGTAWFMSAKASSQPISETRFVGTEQ</sequence>
<dbReference type="InterPro" id="IPR020509">
    <property type="entry name" value="Uncharacterised_YnzE"/>
</dbReference>
<dbReference type="PATRIC" id="fig|56110.3.peg.2173"/>
<dbReference type="Proteomes" id="UP000010367">
    <property type="component" value="Chromosome"/>
</dbReference>
<evidence type="ECO:0008006" key="4">
    <source>
        <dbReference type="Google" id="ProtNLM"/>
    </source>
</evidence>
<accession>K9TF48</accession>
<feature type="transmembrane region" description="Helical" evidence="1">
    <location>
        <begin position="7"/>
        <end position="27"/>
    </location>
</feature>
<dbReference type="Pfam" id="PF17329">
    <property type="entry name" value="DUF5367"/>
    <property type="match status" value="1"/>
</dbReference>
<reference evidence="2 3" key="1">
    <citation type="submission" date="2012-06" db="EMBL/GenBank/DDBJ databases">
        <title>Finished chromosome of genome of Oscillatoria acuminata PCC 6304.</title>
        <authorList>
            <consortium name="US DOE Joint Genome Institute"/>
            <person name="Gugger M."/>
            <person name="Coursin T."/>
            <person name="Rippka R."/>
            <person name="Tandeau De Marsac N."/>
            <person name="Huntemann M."/>
            <person name="Wei C.-L."/>
            <person name="Han J."/>
            <person name="Detter J.C."/>
            <person name="Han C."/>
            <person name="Tapia R."/>
            <person name="Davenport K."/>
            <person name="Daligault H."/>
            <person name="Erkkila T."/>
            <person name="Gu W."/>
            <person name="Munk A.C.C."/>
            <person name="Teshima H."/>
            <person name="Xu Y."/>
            <person name="Chain P."/>
            <person name="Chen A."/>
            <person name="Krypides N."/>
            <person name="Mavromatis K."/>
            <person name="Markowitz V."/>
            <person name="Szeto E."/>
            <person name="Ivanova N."/>
            <person name="Mikhailova N."/>
            <person name="Ovchinnikova G."/>
            <person name="Pagani I."/>
            <person name="Pati A."/>
            <person name="Goodwin L."/>
            <person name="Peters L."/>
            <person name="Pitluck S."/>
            <person name="Woyke T."/>
            <person name="Kerfeld C."/>
        </authorList>
    </citation>
    <scope>NUCLEOTIDE SEQUENCE [LARGE SCALE GENOMIC DNA]</scope>
    <source>
        <strain evidence="2 3">PCC 6304</strain>
    </source>
</reference>
<feature type="transmembrane region" description="Helical" evidence="1">
    <location>
        <begin position="102"/>
        <end position="123"/>
    </location>
</feature>
<keyword evidence="1" id="KW-0812">Transmembrane</keyword>
<keyword evidence="1" id="KW-1133">Transmembrane helix</keyword>
<dbReference type="EMBL" id="CP003607">
    <property type="protein sequence ID" value="AFY81492.1"/>
    <property type="molecule type" value="Genomic_DNA"/>
</dbReference>
<dbReference type="KEGG" id="oac:Oscil6304_1818"/>
<dbReference type="RefSeq" id="WP_015148136.1">
    <property type="nucleotide sequence ID" value="NC_019693.1"/>
</dbReference>
<dbReference type="eggNOG" id="ENOG50303YB">
    <property type="taxonomic scope" value="Bacteria"/>
</dbReference>
<organism evidence="2 3">
    <name type="scientific">Oscillatoria acuminata PCC 6304</name>
    <dbReference type="NCBI Taxonomy" id="56110"/>
    <lineage>
        <taxon>Bacteria</taxon>
        <taxon>Bacillati</taxon>
        <taxon>Cyanobacteriota</taxon>
        <taxon>Cyanophyceae</taxon>
        <taxon>Oscillatoriophycideae</taxon>
        <taxon>Oscillatoriales</taxon>
        <taxon>Oscillatoriaceae</taxon>
        <taxon>Oscillatoria</taxon>
    </lineage>
</organism>
<evidence type="ECO:0000313" key="2">
    <source>
        <dbReference type="EMBL" id="AFY81492.1"/>
    </source>
</evidence>
<dbReference type="HOGENOM" id="CLU_1813868_0_0_3"/>